<dbReference type="Proteomes" id="UP000199055">
    <property type="component" value="Unassembled WGS sequence"/>
</dbReference>
<keyword evidence="2" id="KW-1185">Reference proteome</keyword>
<dbReference type="STRING" id="403935.SAMN05216481_102514"/>
<reference evidence="2" key="1">
    <citation type="submission" date="2016-10" db="EMBL/GenBank/DDBJ databases">
        <authorList>
            <person name="Varghese N."/>
            <person name="Submissions S."/>
        </authorList>
    </citation>
    <scope>NUCLEOTIDE SEQUENCE [LARGE SCALE GENOMIC DNA]</scope>
    <source>
        <strain evidence="2">CGMCC 4.3519</strain>
    </source>
</reference>
<dbReference type="EMBL" id="FOET01000002">
    <property type="protein sequence ID" value="SEP90843.1"/>
    <property type="molecule type" value="Genomic_DNA"/>
</dbReference>
<organism evidence="1 2">
    <name type="scientific">Streptomyces radiopugnans</name>
    <dbReference type="NCBI Taxonomy" id="403935"/>
    <lineage>
        <taxon>Bacteria</taxon>
        <taxon>Bacillati</taxon>
        <taxon>Actinomycetota</taxon>
        <taxon>Actinomycetes</taxon>
        <taxon>Kitasatosporales</taxon>
        <taxon>Streptomycetaceae</taxon>
        <taxon>Streptomyces</taxon>
    </lineage>
</organism>
<evidence type="ECO:0000313" key="1">
    <source>
        <dbReference type="EMBL" id="SEP90843.1"/>
    </source>
</evidence>
<proteinExistence type="predicted"/>
<evidence type="ECO:0000313" key="2">
    <source>
        <dbReference type="Proteomes" id="UP000199055"/>
    </source>
</evidence>
<sequence length="151" mass="16349">MSFDEEWNRLVQAAAERKAAQTRLNQLDGGGGGGVATSSGELEVSQKDLAAVGDAAFDLYERLRKDGDHARESSTGAAAGLKGDFEIGGALDHVATRWQEQLRTLTDACAHISNHMEYSNKAHADDEQHISSLFNSVSALDEGFDERTRLQ</sequence>
<protein>
    <recommendedName>
        <fullName evidence="3">Excreted virulence factor EspC, type VII ESX diderm</fullName>
    </recommendedName>
</protein>
<evidence type="ECO:0008006" key="3">
    <source>
        <dbReference type="Google" id="ProtNLM"/>
    </source>
</evidence>
<dbReference type="AlphaFoldDB" id="A0A1H9BQK7"/>
<dbReference type="RefSeq" id="WP_093656646.1">
    <property type="nucleotide sequence ID" value="NZ_FOET01000002.1"/>
</dbReference>
<gene>
    <name evidence="1" type="ORF">SAMN05216481_102514</name>
</gene>
<name>A0A1H9BQK7_9ACTN</name>
<accession>A0A1H9BQK7</accession>